<feature type="region of interest" description="Disordered" evidence="1">
    <location>
        <begin position="98"/>
        <end position="144"/>
    </location>
</feature>
<feature type="compositionally biased region" description="Acidic residues" evidence="1">
    <location>
        <begin position="131"/>
        <end position="143"/>
    </location>
</feature>
<sequence length="180" mass="19765">MRAKQRVPIVKRDISRRRKCVVKWERSSPGKQRIRDVYAAVNAGSPERPQPVSLLLGFFANLRKARDTPSLRTFADVQLFGETQPAVKFRDLDATIFGKTPLTDDAPPPPNPDEPKGSCPQEDDRVRVAGGDDEGDEWLDEPGELIPPATAFELDEGAVALDSPVLLDILSDKPIAAAPE</sequence>
<evidence type="ECO:0000256" key="1">
    <source>
        <dbReference type="SAM" id="MobiDB-lite"/>
    </source>
</evidence>
<accession>A0A067M2L1</accession>
<dbReference type="HOGENOM" id="CLU_1495960_0_0_1"/>
<evidence type="ECO:0000313" key="2">
    <source>
        <dbReference type="EMBL" id="KDQ09794.1"/>
    </source>
</evidence>
<protein>
    <submittedName>
        <fullName evidence="2">Uncharacterized protein</fullName>
    </submittedName>
</protein>
<name>A0A067M2L1_BOTB1</name>
<reference evidence="3" key="1">
    <citation type="journal article" date="2014" name="Proc. Natl. Acad. Sci. U.S.A.">
        <title>Extensive sampling of basidiomycete genomes demonstrates inadequacy of the white-rot/brown-rot paradigm for wood decay fungi.</title>
        <authorList>
            <person name="Riley R."/>
            <person name="Salamov A.A."/>
            <person name="Brown D.W."/>
            <person name="Nagy L.G."/>
            <person name="Floudas D."/>
            <person name="Held B.W."/>
            <person name="Levasseur A."/>
            <person name="Lombard V."/>
            <person name="Morin E."/>
            <person name="Otillar R."/>
            <person name="Lindquist E.A."/>
            <person name="Sun H."/>
            <person name="LaButti K.M."/>
            <person name="Schmutz J."/>
            <person name="Jabbour D."/>
            <person name="Luo H."/>
            <person name="Baker S.E."/>
            <person name="Pisabarro A.G."/>
            <person name="Walton J.D."/>
            <person name="Blanchette R.A."/>
            <person name="Henrissat B."/>
            <person name="Martin F."/>
            <person name="Cullen D."/>
            <person name="Hibbett D.S."/>
            <person name="Grigoriev I.V."/>
        </authorList>
    </citation>
    <scope>NUCLEOTIDE SEQUENCE [LARGE SCALE GENOMIC DNA]</scope>
    <source>
        <strain evidence="3">FD-172 SS1</strain>
    </source>
</reference>
<proteinExistence type="predicted"/>
<organism evidence="2 3">
    <name type="scientific">Botryobasidium botryosum (strain FD-172 SS1)</name>
    <dbReference type="NCBI Taxonomy" id="930990"/>
    <lineage>
        <taxon>Eukaryota</taxon>
        <taxon>Fungi</taxon>
        <taxon>Dikarya</taxon>
        <taxon>Basidiomycota</taxon>
        <taxon>Agaricomycotina</taxon>
        <taxon>Agaricomycetes</taxon>
        <taxon>Cantharellales</taxon>
        <taxon>Botryobasidiaceae</taxon>
        <taxon>Botryobasidium</taxon>
    </lineage>
</organism>
<dbReference type="Proteomes" id="UP000027195">
    <property type="component" value="Unassembled WGS sequence"/>
</dbReference>
<gene>
    <name evidence="2" type="ORF">BOTBODRAFT_47402</name>
</gene>
<evidence type="ECO:0000313" key="3">
    <source>
        <dbReference type="Proteomes" id="UP000027195"/>
    </source>
</evidence>
<dbReference type="AlphaFoldDB" id="A0A067M2L1"/>
<keyword evidence="3" id="KW-1185">Reference proteome</keyword>
<dbReference type="InParanoid" id="A0A067M2L1"/>
<dbReference type="EMBL" id="KL198074">
    <property type="protein sequence ID" value="KDQ09794.1"/>
    <property type="molecule type" value="Genomic_DNA"/>
</dbReference>